<keyword evidence="6" id="KW-0119">Carbohydrate metabolism</keyword>
<organism evidence="9 10">
    <name type="scientific">Symbiodinium pilosum</name>
    <name type="common">Dinoflagellate</name>
    <dbReference type="NCBI Taxonomy" id="2952"/>
    <lineage>
        <taxon>Eukaryota</taxon>
        <taxon>Sar</taxon>
        <taxon>Alveolata</taxon>
        <taxon>Dinophyceae</taxon>
        <taxon>Suessiales</taxon>
        <taxon>Symbiodiniaceae</taxon>
        <taxon>Symbiodinium</taxon>
    </lineage>
</organism>
<dbReference type="OrthoDB" id="60984at2759"/>
<reference evidence="9" key="1">
    <citation type="submission" date="2021-02" db="EMBL/GenBank/DDBJ databases">
        <authorList>
            <person name="Dougan E. K."/>
            <person name="Rhodes N."/>
            <person name="Thang M."/>
            <person name="Chan C."/>
        </authorList>
    </citation>
    <scope>NUCLEOTIDE SEQUENCE</scope>
</reference>
<evidence type="ECO:0000259" key="8">
    <source>
        <dbReference type="Pfam" id="PF02781"/>
    </source>
</evidence>
<dbReference type="InterPro" id="IPR036291">
    <property type="entry name" value="NAD(P)-bd_dom_sf"/>
</dbReference>
<keyword evidence="3" id="KW-0313">Glucose metabolism</keyword>
<keyword evidence="10" id="KW-1185">Reference proteome</keyword>
<dbReference type="Proteomes" id="UP000649617">
    <property type="component" value="Unassembled WGS sequence"/>
</dbReference>
<dbReference type="Gene3D" id="3.40.50.720">
    <property type="entry name" value="NAD(P)-binding Rossmann-like Domain"/>
    <property type="match status" value="1"/>
</dbReference>
<dbReference type="EC" id="1.1.1.49" evidence="2"/>
<dbReference type="GO" id="GO:0009051">
    <property type="term" value="P:pentose-phosphate shunt, oxidative branch"/>
    <property type="evidence" value="ECO:0007669"/>
    <property type="project" value="TreeGrafter"/>
</dbReference>
<dbReference type="InterPro" id="IPR022675">
    <property type="entry name" value="G6P_DH_C"/>
</dbReference>
<evidence type="ECO:0000256" key="4">
    <source>
        <dbReference type="ARBA" id="ARBA00022857"/>
    </source>
</evidence>
<gene>
    <name evidence="9" type="primary">gsdA</name>
    <name evidence="9" type="ORF">SPIL2461_LOCUS16928</name>
</gene>
<dbReference type="GO" id="GO:0004345">
    <property type="term" value="F:glucose-6-phosphate dehydrogenase activity"/>
    <property type="evidence" value="ECO:0007669"/>
    <property type="project" value="UniProtKB-EC"/>
</dbReference>
<dbReference type="SUPFAM" id="SSF51735">
    <property type="entry name" value="NAD(P)-binding Rossmann-fold domains"/>
    <property type="match status" value="1"/>
</dbReference>
<feature type="domain" description="Glucose-6-phosphate dehydrogenase C-terminal" evidence="8">
    <location>
        <begin position="189"/>
        <end position="354"/>
    </location>
</feature>
<dbReference type="GO" id="GO:0006006">
    <property type="term" value="P:glucose metabolic process"/>
    <property type="evidence" value="ECO:0007669"/>
    <property type="project" value="UniProtKB-KW"/>
</dbReference>
<evidence type="ECO:0000313" key="10">
    <source>
        <dbReference type="Proteomes" id="UP000649617"/>
    </source>
</evidence>
<evidence type="ECO:0000256" key="3">
    <source>
        <dbReference type="ARBA" id="ARBA00022526"/>
    </source>
</evidence>
<dbReference type="AlphaFoldDB" id="A0A812VLN6"/>
<evidence type="ECO:0000256" key="2">
    <source>
        <dbReference type="ARBA" id="ARBA00013019"/>
    </source>
</evidence>
<comment type="caution">
    <text evidence="9">The sequence shown here is derived from an EMBL/GenBank/DDBJ whole genome shotgun (WGS) entry which is preliminary data.</text>
</comment>
<feature type="non-terminal residue" evidence="9">
    <location>
        <position position="355"/>
    </location>
</feature>
<accession>A0A812VLN6</accession>
<dbReference type="GO" id="GO:0050661">
    <property type="term" value="F:NADP binding"/>
    <property type="evidence" value="ECO:0007669"/>
    <property type="project" value="InterPro"/>
</dbReference>
<feature type="non-terminal residue" evidence="9">
    <location>
        <position position="1"/>
    </location>
</feature>
<dbReference type="InterPro" id="IPR001282">
    <property type="entry name" value="G6P_DH"/>
</dbReference>
<dbReference type="InterPro" id="IPR022674">
    <property type="entry name" value="G6P_DH_NAD-bd"/>
</dbReference>
<protein>
    <recommendedName>
        <fullName evidence="2">glucose-6-phosphate dehydrogenase (NADP(+))</fullName>
        <ecNumber evidence="2">1.1.1.49</ecNumber>
    </recommendedName>
</protein>
<sequence>LGATGDLAKKETFPALLDLFAHDYLQHEAVIVGYARKEMTTESFREYLSEVLLKSHVCQEMPETKDSIPAFLKKVHYFAGSYDSVDAMAELDKLLTVEEERFHIGDNDKQSHRVFYFAIPPFVFQGAAKAIKEVAMAKGGSTRLIIEKPFGHDLTSAKELQEGLSGLFKEEEIYRMDHFLGYEICQNILAVRFGNQFLEPLMNNKHVAAVRVTLKEDFGTEGRGGYFTKYGIIRDVIQNHLLQMLCLVAMERPGSMDGEPDIRDRKVELLKAMEPFDPCEVVLGQYVGAKGKPGYLEDDSIKEADREMAKKCPTFCQMIVRINNERWKGVNFIVRAGKAIDECKCEIRVQFKEAE</sequence>
<feature type="domain" description="Glucose-6-phosphate dehydrogenase NAD-binding" evidence="7">
    <location>
        <begin position="1"/>
        <end position="187"/>
    </location>
</feature>
<proteinExistence type="predicted"/>
<name>A0A812VLN6_SYMPI</name>
<evidence type="ECO:0000256" key="1">
    <source>
        <dbReference type="ARBA" id="ARBA00004937"/>
    </source>
</evidence>
<dbReference type="PRINTS" id="PR00079">
    <property type="entry name" value="G6PDHDRGNASE"/>
</dbReference>
<keyword evidence="5" id="KW-0560">Oxidoreductase</keyword>
<dbReference type="PANTHER" id="PTHR23429:SF0">
    <property type="entry name" value="GLUCOSE-6-PHOSPHATE 1-DEHYDROGENASE"/>
    <property type="match status" value="1"/>
</dbReference>
<evidence type="ECO:0000256" key="6">
    <source>
        <dbReference type="ARBA" id="ARBA00023277"/>
    </source>
</evidence>
<dbReference type="PANTHER" id="PTHR23429">
    <property type="entry name" value="GLUCOSE-6-PHOSPHATE 1-DEHYDROGENASE G6PD"/>
    <property type="match status" value="1"/>
</dbReference>
<keyword evidence="4" id="KW-0521">NADP</keyword>
<evidence type="ECO:0000259" key="7">
    <source>
        <dbReference type="Pfam" id="PF00479"/>
    </source>
</evidence>
<comment type="pathway">
    <text evidence="1">Carbohydrate degradation; pentose phosphate pathway; D-ribulose 5-phosphate from D-glucose 6-phosphate (oxidative stage): step 1/3.</text>
</comment>
<dbReference type="Gene3D" id="3.30.360.10">
    <property type="entry name" value="Dihydrodipicolinate Reductase, domain 2"/>
    <property type="match status" value="1"/>
</dbReference>
<dbReference type="EMBL" id="CAJNIZ010042839">
    <property type="protein sequence ID" value="CAE7639925.1"/>
    <property type="molecule type" value="Genomic_DNA"/>
</dbReference>
<evidence type="ECO:0000256" key="5">
    <source>
        <dbReference type="ARBA" id="ARBA00023002"/>
    </source>
</evidence>
<dbReference type="Pfam" id="PF00479">
    <property type="entry name" value="G6PD_N"/>
    <property type="match status" value="1"/>
</dbReference>
<dbReference type="SUPFAM" id="SSF55347">
    <property type="entry name" value="Glyceraldehyde-3-phosphate dehydrogenase-like, C-terminal domain"/>
    <property type="match status" value="1"/>
</dbReference>
<dbReference type="Pfam" id="PF02781">
    <property type="entry name" value="G6PD_C"/>
    <property type="match status" value="1"/>
</dbReference>
<evidence type="ECO:0000313" key="9">
    <source>
        <dbReference type="EMBL" id="CAE7639925.1"/>
    </source>
</evidence>